<keyword evidence="2" id="KW-1185">Reference proteome</keyword>
<evidence type="ECO:0000313" key="2">
    <source>
        <dbReference type="Proteomes" id="UP000266861"/>
    </source>
</evidence>
<evidence type="ECO:0000313" key="1">
    <source>
        <dbReference type="EMBL" id="RHZ48434.1"/>
    </source>
</evidence>
<accession>A0A397GF33</accession>
<reference evidence="1 2" key="1">
    <citation type="submission" date="2018-08" db="EMBL/GenBank/DDBJ databases">
        <title>Genome and evolution of the arbuscular mycorrhizal fungus Diversispora epigaea (formerly Glomus versiforme) and its bacterial endosymbionts.</title>
        <authorList>
            <person name="Sun X."/>
            <person name="Fei Z."/>
            <person name="Harrison M."/>
        </authorList>
    </citation>
    <scope>NUCLEOTIDE SEQUENCE [LARGE SCALE GENOMIC DNA]</scope>
    <source>
        <strain evidence="1 2">IT104</strain>
    </source>
</reference>
<dbReference type="AlphaFoldDB" id="A0A397GF33"/>
<sequence length="137" mass="15754">MVVITKDSITLELSEGIDFADAVRTKVNELASGVVCSSNIIEQEEYLRKLLTHFRAFFPLSNIEKTNFSTNETIPEVVTVSLNNKFTLNNFTNETSKIFKFHGIAKQGKIFYVFIIYYCREYANNGSLRQYFDVILD</sequence>
<organism evidence="1 2">
    <name type="scientific">Diversispora epigaea</name>
    <dbReference type="NCBI Taxonomy" id="1348612"/>
    <lineage>
        <taxon>Eukaryota</taxon>
        <taxon>Fungi</taxon>
        <taxon>Fungi incertae sedis</taxon>
        <taxon>Mucoromycota</taxon>
        <taxon>Glomeromycotina</taxon>
        <taxon>Glomeromycetes</taxon>
        <taxon>Diversisporales</taxon>
        <taxon>Diversisporaceae</taxon>
        <taxon>Diversispora</taxon>
    </lineage>
</organism>
<protein>
    <submittedName>
        <fullName evidence="1">Uncharacterized protein</fullName>
    </submittedName>
</protein>
<proteinExistence type="predicted"/>
<gene>
    <name evidence="1" type="ORF">Glove_551g9</name>
</gene>
<dbReference type="Proteomes" id="UP000266861">
    <property type="component" value="Unassembled WGS sequence"/>
</dbReference>
<dbReference type="EMBL" id="PQFF01000469">
    <property type="protein sequence ID" value="RHZ48434.1"/>
    <property type="molecule type" value="Genomic_DNA"/>
</dbReference>
<name>A0A397GF33_9GLOM</name>
<comment type="caution">
    <text evidence="1">The sequence shown here is derived from an EMBL/GenBank/DDBJ whole genome shotgun (WGS) entry which is preliminary data.</text>
</comment>